<reference evidence="3" key="1">
    <citation type="submission" date="2016-06" db="EMBL/GenBank/DDBJ databases">
        <title>Complete Genome Sequence of Pandoraea faecigallinarum DSM-23572.</title>
        <authorList>
            <person name="Yong D."/>
            <person name="Ee R."/>
            <person name="Lim Y.-L."/>
            <person name="Yin W.-F."/>
            <person name="Chan K.-G."/>
        </authorList>
    </citation>
    <scope>NUCLEOTIDE SEQUENCE</scope>
    <source>
        <strain evidence="3">DSM 23572</strain>
        <plasmid evidence="3">pPF72-1</plasmid>
    </source>
</reference>
<feature type="signal peptide" evidence="2">
    <location>
        <begin position="1"/>
        <end position="18"/>
    </location>
</feature>
<accession>A0A0H3WZB1</accession>
<feature type="region of interest" description="Disordered" evidence="1">
    <location>
        <begin position="204"/>
        <end position="230"/>
    </location>
</feature>
<sequence>MRTVLTATLLCLPLFALAECKDHLNAWTNTLQPGRALDTALAACKVWPANPSQTLAVLPLPQKGGTDEGTVYDVEIVVANSESGKVVAHHFEKAAFRSDATVLRSLALDTAPWRLAPQVVAFGVRAEHAGTSRVNPFSQTTLDLYVIDGATLRKVVDNFAIQTSGGQWDGNCAGSFTDTARVISVGPAGQSGYATLVVSEKTVTTTNRPTRGDCQSKENTSKRPNVPIEYDGTHYPVPKAFVRQ</sequence>
<evidence type="ECO:0000256" key="1">
    <source>
        <dbReference type="SAM" id="MobiDB-lite"/>
    </source>
</evidence>
<keyword evidence="4" id="KW-1185">Reference proteome</keyword>
<feature type="chain" id="PRO_5007972317" description="Multidrug ABC transporter ATPase" evidence="2">
    <location>
        <begin position="19"/>
        <end position="244"/>
    </location>
</feature>
<dbReference type="EMBL" id="CP011808">
    <property type="protein sequence ID" value="AKM33459.2"/>
    <property type="molecule type" value="Genomic_DNA"/>
</dbReference>
<dbReference type="AlphaFoldDB" id="A0A0H3WZB1"/>
<evidence type="ECO:0000256" key="2">
    <source>
        <dbReference type="SAM" id="SignalP"/>
    </source>
</evidence>
<protein>
    <recommendedName>
        <fullName evidence="5">Multidrug ABC transporter ATPase</fullName>
    </recommendedName>
</protein>
<evidence type="ECO:0000313" key="3">
    <source>
        <dbReference type="EMBL" id="AKM33459.2"/>
    </source>
</evidence>
<dbReference type="OrthoDB" id="7202514at2"/>
<organism evidence="3 4">
    <name type="scientific">Pandoraea faecigallinarum</name>
    <dbReference type="NCBI Taxonomy" id="656179"/>
    <lineage>
        <taxon>Bacteria</taxon>
        <taxon>Pseudomonadati</taxon>
        <taxon>Pseudomonadota</taxon>
        <taxon>Betaproteobacteria</taxon>
        <taxon>Burkholderiales</taxon>
        <taxon>Burkholderiaceae</taxon>
        <taxon>Pandoraea</taxon>
    </lineage>
</organism>
<evidence type="ECO:0008006" key="5">
    <source>
        <dbReference type="Google" id="ProtNLM"/>
    </source>
</evidence>
<geneLocation type="plasmid" evidence="3 4">
    <name>pPF72-1</name>
</geneLocation>
<dbReference type="Proteomes" id="UP000035651">
    <property type="component" value="Plasmid pPF72-1"/>
</dbReference>
<keyword evidence="3" id="KW-0614">Plasmid</keyword>
<name>A0A0H3WZB1_9BURK</name>
<proteinExistence type="predicted"/>
<gene>
    <name evidence="3" type="ORF">AB870_24580</name>
</gene>
<keyword evidence="2" id="KW-0732">Signal</keyword>
<feature type="compositionally biased region" description="Basic and acidic residues" evidence="1">
    <location>
        <begin position="210"/>
        <end position="221"/>
    </location>
</feature>
<dbReference type="KEGG" id="pfg:AB870_24580"/>
<dbReference type="RefSeq" id="WP_053059771.1">
    <property type="nucleotide sequence ID" value="NZ_CP011808.2"/>
</dbReference>
<evidence type="ECO:0000313" key="4">
    <source>
        <dbReference type="Proteomes" id="UP000035651"/>
    </source>
</evidence>